<dbReference type="PANTHER" id="PTHR43877:SF2">
    <property type="entry name" value="AMINOALKYLPHOSPHONATE N-ACETYLTRANSFERASE-RELATED"/>
    <property type="match status" value="1"/>
</dbReference>
<dbReference type="EMBL" id="BORT01000037">
    <property type="protein sequence ID" value="GIO50719.1"/>
    <property type="molecule type" value="Genomic_DNA"/>
</dbReference>
<keyword evidence="5" id="KW-1185">Reference proteome</keyword>
<dbReference type="RefSeq" id="WP_306436706.1">
    <property type="nucleotide sequence ID" value="NZ_AP025343.1"/>
</dbReference>
<dbReference type="InterPro" id="IPR016181">
    <property type="entry name" value="Acyl_CoA_acyltransferase"/>
</dbReference>
<dbReference type="Pfam" id="PF00583">
    <property type="entry name" value="Acetyltransf_1"/>
    <property type="match status" value="1"/>
</dbReference>
<dbReference type="PANTHER" id="PTHR43877">
    <property type="entry name" value="AMINOALKYLPHOSPHONATE N-ACETYLTRANSFERASE-RELATED-RELATED"/>
    <property type="match status" value="1"/>
</dbReference>
<comment type="caution">
    <text evidence="4">The sequence shown here is derived from an EMBL/GenBank/DDBJ whole genome shotgun (WGS) entry which is preliminary data.</text>
</comment>
<dbReference type="AlphaFoldDB" id="A0A919YH93"/>
<dbReference type="SUPFAM" id="SSF55729">
    <property type="entry name" value="Acyl-CoA N-acyltransferases (Nat)"/>
    <property type="match status" value="1"/>
</dbReference>
<reference evidence="4 5" key="1">
    <citation type="submission" date="2021-03" db="EMBL/GenBank/DDBJ databases">
        <title>Antimicrobial resistance genes in bacteria isolated from Japanese honey, and their potential for conferring macrolide and lincosamide resistance in the American foulbrood pathogen Paenibacillus larvae.</title>
        <authorList>
            <person name="Okamoto M."/>
            <person name="Kumagai M."/>
            <person name="Kanamori H."/>
            <person name="Takamatsu D."/>
        </authorList>
    </citation>
    <scope>NUCLEOTIDE SEQUENCE [LARGE SCALE GENOMIC DNA]</scope>
    <source>
        <strain evidence="4 5">J34TS1</strain>
    </source>
</reference>
<accession>A0A919YH93</accession>
<dbReference type="Proteomes" id="UP000682811">
    <property type="component" value="Unassembled WGS sequence"/>
</dbReference>
<sequence length="149" mass="17057">MITIYQATVNDLEELSVLFNEYRIFYEQASDLEGAKNFLFERLAHRESVIFAARDQEANRAVGFTQLYPSFSSVSMQRLLILNDLFVLPESRKQGAAQQLLDAARKYASAIQAKGLELSTASDNANAQRLYERLGYKKDTEFLHYFLSL</sequence>
<feature type="domain" description="N-acetyltransferase" evidence="3">
    <location>
        <begin position="2"/>
        <end position="149"/>
    </location>
</feature>
<gene>
    <name evidence="4" type="ORF">J34TS1_54840</name>
</gene>
<dbReference type="GO" id="GO:0016747">
    <property type="term" value="F:acyltransferase activity, transferring groups other than amino-acyl groups"/>
    <property type="evidence" value="ECO:0007669"/>
    <property type="project" value="InterPro"/>
</dbReference>
<dbReference type="CDD" id="cd04301">
    <property type="entry name" value="NAT_SF"/>
    <property type="match status" value="1"/>
</dbReference>
<evidence type="ECO:0000256" key="2">
    <source>
        <dbReference type="ARBA" id="ARBA00023315"/>
    </source>
</evidence>
<name>A0A919YH93_9BACL</name>
<keyword evidence="2" id="KW-0012">Acyltransferase</keyword>
<keyword evidence="1" id="KW-0808">Transferase</keyword>
<evidence type="ECO:0000256" key="1">
    <source>
        <dbReference type="ARBA" id="ARBA00022679"/>
    </source>
</evidence>
<proteinExistence type="predicted"/>
<dbReference type="Gene3D" id="3.40.630.30">
    <property type="match status" value="1"/>
</dbReference>
<evidence type="ECO:0000313" key="4">
    <source>
        <dbReference type="EMBL" id="GIO50719.1"/>
    </source>
</evidence>
<protein>
    <submittedName>
        <fullName evidence="4">N-acetyltransferase</fullName>
    </submittedName>
</protein>
<dbReference type="PROSITE" id="PS51186">
    <property type="entry name" value="GNAT"/>
    <property type="match status" value="1"/>
</dbReference>
<organism evidence="4 5">
    <name type="scientific">Paenibacillus azoreducens</name>
    <dbReference type="NCBI Taxonomy" id="116718"/>
    <lineage>
        <taxon>Bacteria</taxon>
        <taxon>Bacillati</taxon>
        <taxon>Bacillota</taxon>
        <taxon>Bacilli</taxon>
        <taxon>Bacillales</taxon>
        <taxon>Paenibacillaceae</taxon>
        <taxon>Paenibacillus</taxon>
    </lineage>
</organism>
<evidence type="ECO:0000313" key="5">
    <source>
        <dbReference type="Proteomes" id="UP000682811"/>
    </source>
</evidence>
<dbReference type="InterPro" id="IPR050832">
    <property type="entry name" value="Bact_Acetyltransf"/>
</dbReference>
<evidence type="ECO:0000259" key="3">
    <source>
        <dbReference type="PROSITE" id="PS51186"/>
    </source>
</evidence>
<dbReference type="InterPro" id="IPR000182">
    <property type="entry name" value="GNAT_dom"/>
</dbReference>